<evidence type="ECO:0000259" key="8">
    <source>
        <dbReference type="Pfam" id="PF00924"/>
    </source>
</evidence>
<keyword evidence="6 7" id="KW-0472">Membrane</keyword>
<feature type="transmembrane region" description="Helical" evidence="7">
    <location>
        <begin position="16"/>
        <end position="38"/>
    </location>
</feature>
<evidence type="ECO:0000256" key="5">
    <source>
        <dbReference type="ARBA" id="ARBA00022989"/>
    </source>
</evidence>
<evidence type="ECO:0000313" key="11">
    <source>
        <dbReference type="EMBL" id="AEG30822.1"/>
    </source>
</evidence>
<evidence type="ECO:0000256" key="3">
    <source>
        <dbReference type="ARBA" id="ARBA00022475"/>
    </source>
</evidence>
<dbReference type="InterPro" id="IPR049142">
    <property type="entry name" value="MS_channel_1st"/>
</dbReference>
<evidence type="ECO:0000259" key="9">
    <source>
        <dbReference type="Pfam" id="PF21082"/>
    </source>
</evidence>
<keyword evidence="7" id="KW-0813">Transport</keyword>
<dbReference type="GO" id="GO:0005886">
    <property type="term" value="C:plasma membrane"/>
    <property type="evidence" value="ECO:0007669"/>
    <property type="project" value="UniProtKB-SubCell"/>
</dbReference>
<dbReference type="Gene3D" id="3.30.70.100">
    <property type="match status" value="1"/>
</dbReference>
<keyword evidence="7" id="KW-0407">Ion channel</keyword>
<evidence type="ECO:0000256" key="4">
    <source>
        <dbReference type="ARBA" id="ARBA00022692"/>
    </source>
</evidence>
<protein>
    <recommendedName>
        <fullName evidence="7">Small-conductance mechanosensitive channel</fullName>
    </recommendedName>
</protein>
<feature type="domain" description="Mechanosensitive ion channel MscS" evidence="8">
    <location>
        <begin position="109"/>
        <end position="175"/>
    </location>
</feature>
<keyword evidence="7" id="KW-0997">Cell inner membrane</keyword>
<dbReference type="eggNOG" id="COG0668">
    <property type="taxonomic scope" value="Bacteria"/>
</dbReference>
<organism evidence="11 12">
    <name type="scientific">Thiomicrospira cyclica (strain DSM 14477 / JCM 11371 / ALM1)</name>
    <name type="common">Thioalkalimicrobium cyclicum</name>
    <dbReference type="NCBI Taxonomy" id="717773"/>
    <lineage>
        <taxon>Bacteria</taxon>
        <taxon>Pseudomonadati</taxon>
        <taxon>Pseudomonadota</taxon>
        <taxon>Gammaproteobacteria</taxon>
        <taxon>Thiotrichales</taxon>
        <taxon>Piscirickettsiaceae</taxon>
        <taxon>Thiomicrospira</taxon>
    </lineage>
</organism>
<keyword evidence="7" id="KW-0406">Ion transport</keyword>
<dbReference type="AlphaFoldDB" id="F6DB82"/>
<feature type="transmembrane region" description="Helical" evidence="7">
    <location>
        <begin position="59"/>
        <end position="85"/>
    </location>
</feature>
<feature type="domain" description="Mechanosensitive ion channel MscS C-terminal" evidence="9">
    <location>
        <begin position="182"/>
        <end position="264"/>
    </location>
</feature>
<sequence length="291" mass="32095">MLTTLAGGKMDLELLIYQYVVPFSIKILVALIAFYIGHKLIKYAMQLLQKTLETFKVELILLEFVKSVARVLLYVLLTLAVLGYLGFDTTSVIALLAAAGLAVGLALKDSLNNFASGVMLILTQPFKVGDFVEVAGQMGVAEKITLLNTVMRTGDNREITVPNGQIYRDKLVNYSARPTRRIDLVFGISYDSDLRKAKQILLDLIVAEPRAHTDPAPLVVVSELADSSVNFTVRIWADAGDYWPVRFDFIEKVKLTFDEQGIVIPYPQMDVHIQATAAPLASAELVSEASK</sequence>
<evidence type="ECO:0000256" key="7">
    <source>
        <dbReference type="RuleBase" id="RU369025"/>
    </source>
</evidence>
<feature type="domain" description="Mechanosensitive ion channel transmembrane helices 2/3" evidence="10">
    <location>
        <begin position="69"/>
        <end position="108"/>
    </location>
</feature>
<evidence type="ECO:0000313" key="12">
    <source>
        <dbReference type="Proteomes" id="UP000009232"/>
    </source>
</evidence>
<dbReference type="Pfam" id="PF21088">
    <property type="entry name" value="MS_channel_1st"/>
    <property type="match status" value="1"/>
</dbReference>
<dbReference type="PANTHER" id="PTHR30221:SF1">
    <property type="entry name" value="SMALL-CONDUCTANCE MECHANOSENSITIVE CHANNEL"/>
    <property type="match status" value="1"/>
</dbReference>
<reference evidence="11 12" key="1">
    <citation type="submission" date="2011-05" db="EMBL/GenBank/DDBJ databases">
        <title>Complete sequence of Thioalkalimicrobium cyclicum ALM1.</title>
        <authorList>
            <consortium name="US DOE Joint Genome Institute"/>
            <person name="Lucas S."/>
            <person name="Han J."/>
            <person name="Lapidus A."/>
            <person name="Cheng J.-F."/>
            <person name="Goodwin L."/>
            <person name="Pitluck S."/>
            <person name="Peters L."/>
            <person name="Mikhailova N."/>
            <person name="Davenport K."/>
            <person name="Han C."/>
            <person name="Tapia R."/>
            <person name="Land M."/>
            <person name="Hauser L."/>
            <person name="Kyrpides N."/>
            <person name="Ivanova N."/>
            <person name="Pagani I."/>
            <person name="Kappler U."/>
            <person name="Woyke T."/>
        </authorList>
    </citation>
    <scope>NUCLEOTIDE SEQUENCE [LARGE SCALE GENOMIC DNA]</scope>
    <source>
        <strain evidence="12">DSM 14477 / JCM 11371 / ALM1</strain>
    </source>
</reference>
<dbReference type="Pfam" id="PF00924">
    <property type="entry name" value="MS_channel_2nd"/>
    <property type="match status" value="1"/>
</dbReference>
<keyword evidence="3" id="KW-1003">Cell membrane</keyword>
<dbReference type="STRING" id="717773.Thicy_0046"/>
<keyword evidence="12" id="KW-1185">Reference proteome</keyword>
<name>F6DB82_THICA</name>
<comment type="caution">
    <text evidence="7">Lacks conserved residue(s) required for the propagation of feature annotation.</text>
</comment>
<accession>F6DB82</accession>
<dbReference type="HOGENOM" id="CLU_037945_1_1_6"/>
<dbReference type="SUPFAM" id="SSF82689">
    <property type="entry name" value="Mechanosensitive channel protein MscS (YggB), C-terminal domain"/>
    <property type="match status" value="1"/>
</dbReference>
<dbReference type="InterPro" id="IPR010920">
    <property type="entry name" value="LSM_dom_sf"/>
</dbReference>
<dbReference type="KEGG" id="tcy:Thicy_0046"/>
<dbReference type="SUPFAM" id="SSF50182">
    <property type="entry name" value="Sm-like ribonucleoproteins"/>
    <property type="match status" value="1"/>
</dbReference>
<dbReference type="InterPro" id="IPR006685">
    <property type="entry name" value="MscS_channel_2nd"/>
</dbReference>
<dbReference type="InterPro" id="IPR045275">
    <property type="entry name" value="MscS_archaea/bacteria_type"/>
</dbReference>
<dbReference type="InterPro" id="IPR049278">
    <property type="entry name" value="MS_channel_C"/>
</dbReference>
<dbReference type="Gene3D" id="1.10.287.1260">
    <property type="match status" value="1"/>
</dbReference>
<dbReference type="Pfam" id="PF21082">
    <property type="entry name" value="MS_channel_3rd"/>
    <property type="match status" value="1"/>
</dbReference>
<proteinExistence type="inferred from homology"/>
<comment type="similarity">
    <text evidence="2 7">Belongs to the MscS (TC 1.A.23) family.</text>
</comment>
<dbReference type="SUPFAM" id="SSF82861">
    <property type="entry name" value="Mechanosensitive channel protein MscS (YggB), transmembrane region"/>
    <property type="match status" value="1"/>
</dbReference>
<comment type="function">
    <text evidence="7">Mechanosensitive channel that participates in the regulation of osmotic pressure changes within the cell, opening in response to stretch forces in the membrane lipid bilayer, without the need for other proteins. Contributes to normal resistance to hypoosmotic shock. Forms an ion channel of 1.0 nanosiemens conductance with a slight preference for anions.</text>
</comment>
<evidence type="ECO:0000256" key="2">
    <source>
        <dbReference type="ARBA" id="ARBA00008017"/>
    </source>
</evidence>
<dbReference type="PANTHER" id="PTHR30221">
    <property type="entry name" value="SMALL-CONDUCTANCE MECHANOSENSITIVE CHANNEL"/>
    <property type="match status" value="1"/>
</dbReference>
<dbReference type="InterPro" id="IPR023408">
    <property type="entry name" value="MscS_beta-dom_sf"/>
</dbReference>
<dbReference type="InterPro" id="IPR011066">
    <property type="entry name" value="MscS_channel_C_sf"/>
</dbReference>
<comment type="subcellular location">
    <subcellularLocation>
        <location evidence="7">Cell inner membrane</location>
        <topology evidence="7">Multi-pass membrane protein</topology>
    </subcellularLocation>
    <subcellularLocation>
        <location evidence="1">Cell membrane</location>
        <topology evidence="1">Multi-pass membrane protein</topology>
    </subcellularLocation>
</comment>
<keyword evidence="5 7" id="KW-1133">Transmembrane helix</keyword>
<dbReference type="InterPro" id="IPR011014">
    <property type="entry name" value="MscS_channel_TM-2"/>
</dbReference>
<gene>
    <name evidence="11" type="ordered locus">Thicy_0046</name>
</gene>
<dbReference type="GO" id="GO:0008381">
    <property type="term" value="F:mechanosensitive monoatomic ion channel activity"/>
    <property type="evidence" value="ECO:0007669"/>
    <property type="project" value="InterPro"/>
</dbReference>
<dbReference type="EMBL" id="CP002776">
    <property type="protein sequence ID" value="AEG30822.1"/>
    <property type="molecule type" value="Genomic_DNA"/>
</dbReference>
<evidence type="ECO:0000256" key="6">
    <source>
        <dbReference type="ARBA" id="ARBA00023136"/>
    </source>
</evidence>
<evidence type="ECO:0000256" key="1">
    <source>
        <dbReference type="ARBA" id="ARBA00004651"/>
    </source>
</evidence>
<keyword evidence="4 7" id="KW-0812">Transmembrane</keyword>
<dbReference type="Proteomes" id="UP000009232">
    <property type="component" value="Chromosome"/>
</dbReference>
<evidence type="ECO:0000259" key="10">
    <source>
        <dbReference type="Pfam" id="PF21088"/>
    </source>
</evidence>
<comment type="subunit">
    <text evidence="7">Homoheptamer.</text>
</comment>
<dbReference type="Gene3D" id="2.30.30.60">
    <property type="match status" value="1"/>
</dbReference>